<feature type="transmembrane region" description="Helical" evidence="1">
    <location>
        <begin position="37"/>
        <end position="57"/>
    </location>
</feature>
<dbReference type="EMBL" id="KV750746">
    <property type="protein sequence ID" value="OCL03388.1"/>
    <property type="molecule type" value="Genomic_DNA"/>
</dbReference>
<organism evidence="2 3">
    <name type="scientific">Glonium stellatum</name>
    <dbReference type="NCBI Taxonomy" id="574774"/>
    <lineage>
        <taxon>Eukaryota</taxon>
        <taxon>Fungi</taxon>
        <taxon>Dikarya</taxon>
        <taxon>Ascomycota</taxon>
        <taxon>Pezizomycotina</taxon>
        <taxon>Dothideomycetes</taxon>
        <taxon>Pleosporomycetidae</taxon>
        <taxon>Gloniales</taxon>
        <taxon>Gloniaceae</taxon>
        <taxon>Glonium</taxon>
    </lineage>
</organism>
<accession>A0A8E2ES79</accession>
<dbReference type="AlphaFoldDB" id="A0A8E2ES79"/>
<keyword evidence="1" id="KW-0472">Membrane</keyword>
<sequence>MVYNPSCPVPTHTGLRLKSLGDEGSSPHTAHSPFSCYHLFLAFVLLILLDTLTSGSYKHRLLFRRTAPLLEVEYLRLVFHLCRSISANFVSPSS</sequence>
<keyword evidence="1" id="KW-0812">Transmembrane</keyword>
<keyword evidence="1" id="KW-1133">Transmembrane helix</keyword>
<evidence type="ECO:0000256" key="1">
    <source>
        <dbReference type="SAM" id="Phobius"/>
    </source>
</evidence>
<keyword evidence="3" id="KW-1185">Reference proteome</keyword>
<dbReference type="Proteomes" id="UP000250140">
    <property type="component" value="Unassembled WGS sequence"/>
</dbReference>
<evidence type="ECO:0000313" key="3">
    <source>
        <dbReference type="Proteomes" id="UP000250140"/>
    </source>
</evidence>
<name>A0A8E2ES79_9PEZI</name>
<reference evidence="2 3" key="1">
    <citation type="journal article" date="2016" name="Nat. Commun.">
        <title>Ectomycorrhizal ecology is imprinted in the genome of the dominant symbiotic fungus Cenococcum geophilum.</title>
        <authorList>
            <consortium name="DOE Joint Genome Institute"/>
            <person name="Peter M."/>
            <person name="Kohler A."/>
            <person name="Ohm R.A."/>
            <person name="Kuo A."/>
            <person name="Krutzmann J."/>
            <person name="Morin E."/>
            <person name="Arend M."/>
            <person name="Barry K.W."/>
            <person name="Binder M."/>
            <person name="Choi C."/>
            <person name="Clum A."/>
            <person name="Copeland A."/>
            <person name="Grisel N."/>
            <person name="Haridas S."/>
            <person name="Kipfer T."/>
            <person name="LaButti K."/>
            <person name="Lindquist E."/>
            <person name="Lipzen A."/>
            <person name="Maire R."/>
            <person name="Meier B."/>
            <person name="Mihaltcheva S."/>
            <person name="Molinier V."/>
            <person name="Murat C."/>
            <person name="Poggeler S."/>
            <person name="Quandt C.A."/>
            <person name="Sperisen C."/>
            <person name="Tritt A."/>
            <person name="Tisserant E."/>
            <person name="Crous P.W."/>
            <person name="Henrissat B."/>
            <person name="Nehls U."/>
            <person name="Egli S."/>
            <person name="Spatafora J.W."/>
            <person name="Grigoriev I.V."/>
            <person name="Martin F.M."/>
        </authorList>
    </citation>
    <scope>NUCLEOTIDE SEQUENCE [LARGE SCALE GENOMIC DNA]</scope>
    <source>
        <strain evidence="2 3">CBS 207.34</strain>
    </source>
</reference>
<gene>
    <name evidence="2" type="ORF">AOQ84DRAFT_149898</name>
</gene>
<proteinExistence type="predicted"/>
<protein>
    <submittedName>
        <fullName evidence="2">Uncharacterized protein</fullName>
    </submittedName>
</protein>
<evidence type="ECO:0000313" key="2">
    <source>
        <dbReference type="EMBL" id="OCL03388.1"/>
    </source>
</evidence>